<evidence type="ECO:0000313" key="5">
    <source>
        <dbReference type="EMBL" id="AFC23439.1"/>
    </source>
</evidence>
<organism evidence="5 6">
    <name type="scientific">Saprospira grandis (strain Lewin)</name>
    <dbReference type="NCBI Taxonomy" id="984262"/>
    <lineage>
        <taxon>Bacteria</taxon>
        <taxon>Pseudomonadati</taxon>
        <taxon>Bacteroidota</taxon>
        <taxon>Saprospiria</taxon>
        <taxon>Saprospirales</taxon>
        <taxon>Saprospiraceae</taxon>
        <taxon>Saprospira</taxon>
    </lineage>
</organism>
<evidence type="ECO:0000256" key="3">
    <source>
        <dbReference type="ARBA" id="ARBA00022679"/>
    </source>
</evidence>
<evidence type="ECO:0000259" key="4">
    <source>
        <dbReference type="Pfam" id="PF00535"/>
    </source>
</evidence>
<protein>
    <submittedName>
        <fullName evidence="5">Dolichol-phosphate mannosyltransferase</fullName>
        <ecNumber evidence="5">2.4.1.83</ecNumber>
    </submittedName>
</protein>
<dbReference type="InterPro" id="IPR001173">
    <property type="entry name" value="Glyco_trans_2-like"/>
</dbReference>
<dbReference type="EC" id="2.4.1.83" evidence="5"/>
<dbReference type="InterPro" id="IPR029044">
    <property type="entry name" value="Nucleotide-diphossugar_trans"/>
</dbReference>
<dbReference type="SUPFAM" id="SSF53448">
    <property type="entry name" value="Nucleotide-diphospho-sugar transferases"/>
    <property type="match status" value="1"/>
</dbReference>
<evidence type="ECO:0000256" key="1">
    <source>
        <dbReference type="ARBA" id="ARBA00006739"/>
    </source>
</evidence>
<dbReference type="KEGG" id="sgn:SGRA_0700"/>
<dbReference type="Proteomes" id="UP000007519">
    <property type="component" value="Chromosome"/>
</dbReference>
<name>H6L198_SAPGL</name>
<dbReference type="GO" id="GO:0004582">
    <property type="term" value="F:dolichyl-phosphate beta-D-mannosyltransferase activity"/>
    <property type="evidence" value="ECO:0007669"/>
    <property type="project" value="UniProtKB-EC"/>
</dbReference>
<dbReference type="RefSeq" id="WP_014373682.1">
    <property type="nucleotide sequence ID" value="NC_016940.1"/>
</dbReference>
<gene>
    <name evidence="5" type="ordered locus">SGRA_0700</name>
</gene>
<dbReference type="AlphaFoldDB" id="H6L198"/>
<keyword evidence="2 5" id="KW-0328">Glycosyltransferase</keyword>
<dbReference type="InterPro" id="IPR039528">
    <property type="entry name" value="DPM1-like"/>
</dbReference>
<dbReference type="EMBL" id="CP002831">
    <property type="protein sequence ID" value="AFC23439.1"/>
    <property type="molecule type" value="Genomic_DNA"/>
</dbReference>
<proteinExistence type="inferred from homology"/>
<dbReference type="Gene3D" id="3.90.550.10">
    <property type="entry name" value="Spore Coat Polysaccharide Biosynthesis Protein SpsA, Chain A"/>
    <property type="match status" value="1"/>
</dbReference>
<comment type="similarity">
    <text evidence="1">Belongs to the glycosyltransferase 2 family.</text>
</comment>
<keyword evidence="3 5" id="KW-0808">Transferase</keyword>
<dbReference type="CDD" id="cd06442">
    <property type="entry name" value="DPM1_like"/>
    <property type="match status" value="1"/>
</dbReference>
<dbReference type="PANTHER" id="PTHR43398">
    <property type="entry name" value="DOLICHOL-PHOSPHATE MANNOSYLTRANSFERASE SUBUNIT 1"/>
    <property type="match status" value="1"/>
</dbReference>
<dbReference type="eggNOG" id="COG1216">
    <property type="taxonomic scope" value="Bacteria"/>
</dbReference>
<dbReference type="PANTHER" id="PTHR43398:SF1">
    <property type="entry name" value="DOLICHOL-PHOSPHATE MANNOSYLTRANSFERASE SUBUNIT 1"/>
    <property type="match status" value="1"/>
</dbReference>
<sequence length="247" mass="28146">MASENLVIIPTYNEIENIENIIRAVLALPADCSFDILVVDDGSPDGTAEKVQELQKEVASRLFLLQRKGKQGLGTAYIAGFKWALERDYQYIFEMDADFSHNPKDLPRLAKACQEAGVGVSVGSRYVRGGKLVNWPIKRILMSRGASIYVRLITWMPVSDATAGFVCYKRDFLAQLDFEKIRFKGYAFQIEMKFAAWQLGFKLREVPITFKDREEGASKMSTAIFSEAFWGVWSMRFKAFRDSYARK</sequence>
<dbReference type="FunFam" id="3.90.550.10:FF:000122">
    <property type="entry name" value="Dolichol-phosphate mannosyltransferase subunit 1"/>
    <property type="match status" value="1"/>
</dbReference>
<evidence type="ECO:0000256" key="2">
    <source>
        <dbReference type="ARBA" id="ARBA00022676"/>
    </source>
</evidence>
<dbReference type="STRING" id="984262.SGRA_0700"/>
<accession>H6L198</accession>
<dbReference type="Pfam" id="PF00535">
    <property type="entry name" value="Glycos_transf_2"/>
    <property type="match status" value="1"/>
</dbReference>
<evidence type="ECO:0000313" key="6">
    <source>
        <dbReference type="Proteomes" id="UP000007519"/>
    </source>
</evidence>
<keyword evidence="6" id="KW-1185">Reference proteome</keyword>
<reference evidence="5 6" key="1">
    <citation type="journal article" date="2012" name="Stand. Genomic Sci.">
        <title>Complete genome sequencing and analysis of Saprospira grandis str. Lewin, a predatory marine bacterium.</title>
        <authorList>
            <person name="Saw J.H."/>
            <person name="Yuryev A."/>
            <person name="Kanbe M."/>
            <person name="Hou S."/>
            <person name="Young A.G."/>
            <person name="Aizawa S."/>
            <person name="Alam M."/>
        </authorList>
    </citation>
    <scope>NUCLEOTIDE SEQUENCE [LARGE SCALE GENOMIC DNA]</scope>
    <source>
        <strain evidence="5 6">Lewin</strain>
    </source>
</reference>
<dbReference type="HOGENOM" id="CLU_033536_13_0_10"/>
<dbReference type="OrthoDB" id="9810303at2"/>
<dbReference type="GO" id="GO:0016020">
    <property type="term" value="C:membrane"/>
    <property type="evidence" value="ECO:0007669"/>
    <property type="project" value="GOC"/>
</dbReference>
<dbReference type="GO" id="GO:0009247">
    <property type="term" value="P:glycolipid biosynthetic process"/>
    <property type="evidence" value="ECO:0007669"/>
    <property type="project" value="TreeGrafter"/>
</dbReference>
<feature type="domain" description="Glycosyltransferase 2-like" evidence="4">
    <location>
        <begin position="7"/>
        <end position="174"/>
    </location>
</feature>